<reference evidence="2" key="1">
    <citation type="submission" date="2020-11" db="EMBL/GenBank/DDBJ databases">
        <authorList>
            <consortium name="DOE Joint Genome Institute"/>
            <person name="Ahrendt S."/>
            <person name="Riley R."/>
            <person name="Andreopoulos W."/>
            <person name="Labutti K."/>
            <person name="Pangilinan J."/>
            <person name="Ruiz-Duenas F.J."/>
            <person name="Barrasa J.M."/>
            <person name="Sanchez-Garcia M."/>
            <person name="Camarero S."/>
            <person name="Miyauchi S."/>
            <person name="Serrano A."/>
            <person name="Linde D."/>
            <person name="Babiker R."/>
            <person name="Drula E."/>
            <person name="Ayuso-Fernandez I."/>
            <person name="Pacheco R."/>
            <person name="Padilla G."/>
            <person name="Ferreira P."/>
            <person name="Barriuso J."/>
            <person name="Kellner H."/>
            <person name="Castanera R."/>
            <person name="Alfaro M."/>
            <person name="Ramirez L."/>
            <person name="Pisabarro A.G."/>
            <person name="Kuo A."/>
            <person name="Tritt A."/>
            <person name="Lipzen A."/>
            <person name="He G."/>
            <person name="Yan M."/>
            <person name="Ng V."/>
            <person name="Cullen D."/>
            <person name="Martin F."/>
            <person name="Rosso M.-N."/>
            <person name="Henrissat B."/>
            <person name="Hibbett D."/>
            <person name="Martinez A.T."/>
            <person name="Grigoriev I.V."/>
        </authorList>
    </citation>
    <scope>NUCLEOTIDE SEQUENCE</scope>
    <source>
        <strain evidence="2">AH 40177</strain>
    </source>
</reference>
<feature type="compositionally biased region" description="Basic residues" evidence="1">
    <location>
        <begin position="95"/>
        <end position="111"/>
    </location>
</feature>
<evidence type="ECO:0000313" key="2">
    <source>
        <dbReference type="EMBL" id="KAF9062677.1"/>
    </source>
</evidence>
<dbReference type="AlphaFoldDB" id="A0A9P5PGB5"/>
<comment type="caution">
    <text evidence="2">The sequence shown here is derived from an EMBL/GenBank/DDBJ whole genome shotgun (WGS) entry which is preliminary data.</text>
</comment>
<dbReference type="Proteomes" id="UP000772434">
    <property type="component" value="Unassembled WGS sequence"/>
</dbReference>
<dbReference type="EMBL" id="JADNRY010000165">
    <property type="protein sequence ID" value="KAF9062677.1"/>
    <property type="molecule type" value="Genomic_DNA"/>
</dbReference>
<proteinExistence type="predicted"/>
<gene>
    <name evidence="2" type="ORF">BDP27DRAFT_1368651</name>
</gene>
<protein>
    <submittedName>
        <fullName evidence="2">Uncharacterized protein</fullName>
    </submittedName>
</protein>
<feature type="compositionally biased region" description="Low complexity" evidence="1">
    <location>
        <begin position="309"/>
        <end position="325"/>
    </location>
</feature>
<feature type="compositionally biased region" description="Polar residues" evidence="1">
    <location>
        <begin position="239"/>
        <end position="275"/>
    </location>
</feature>
<evidence type="ECO:0000313" key="3">
    <source>
        <dbReference type="Proteomes" id="UP000772434"/>
    </source>
</evidence>
<feature type="compositionally biased region" description="Basic and acidic residues" evidence="1">
    <location>
        <begin position="356"/>
        <end position="369"/>
    </location>
</feature>
<feature type="region of interest" description="Disordered" evidence="1">
    <location>
        <begin position="309"/>
        <end position="369"/>
    </location>
</feature>
<feature type="compositionally biased region" description="Basic and acidic residues" evidence="1">
    <location>
        <begin position="112"/>
        <end position="123"/>
    </location>
</feature>
<evidence type="ECO:0000256" key="1">
    <source>
        <dbReference type="SAM" id="MobiDB-lite"/>
    </source>
</evidence>
<sequence>MAIFNTGFGDMDVRWLKPKYTGRYEPDPIGPTLETAWIYLQFFNYKHGTLECTEANRCWVWIAQGDGYGTRTSTANGKSLLRPRPLITKGEGKRGNGKKGKGKKGSNKGKGKSGEENSKEGKRGVPYVCIGQGHPQTWKRDEVYGRPVEKPEEESFVTRAKQGVWDELWDEFNARFDDEDFNPSKHLTPLVNMLPNKLLSYQSMCIQEQEQEQQNYHAHTASAAFAAGASETLFMASPSPYQTSFTSSEPSSLNSFNATSATSLNAPSPITTASPQEDGAVFTGMAPPKDGSSPDDMLRAYAERKAAAAASSGASSPISPASPVSGGLGGKLKTLKGKMSVPSPLGGGSQLRRGRLGGEGERGERERDGVGVGMGMLSVITSVKAEYHAGRLHHFKGPSWPPRGACD</sequence>
<accession>A0A9P5PGB5</accession>
<keyword evidence="3" id="KW-1185">Reference proteome</keyword>
<name>A0A9P5PGB5_9AGAR</name>
<feature type="region of interest" description="Disordered" evidence="1">
    <location>
        <begin position="239"/>
        <end position="296"/>
    </location>
</feature>
<organism evidence="2 3">
    <name type="scientific">Rhodocollybia butyracea</name>
    <dbReference type="NCBI Taxonomy" id="206335"/>
    <lineage>
        <taxon>Eukaryota</taxon>
        <taxon>Fungi</taxon>
        <taxon>Dikarya</taxon>
        <taxon>Basidiomycota</taxon>
        <taxon>Agaricomycotina</taxon>
        <taxon>Agaricomycetes</taxon>
        <taxon>Agaricomycetidae</taxon>
        <taxon>Agaricales</taxon>
        <taxon>Marasmiineae</taxon>
        <taxon>Omphalotaceae</taxon>
        <taxon>Rhodocollybia</taxon>
    </lineage>
</organism>
<feature type="region of interest" description="Disordered" evidence="1">
    <location>
        <begin position="72"/>
        <end position="126"/>
    </location>
</feature>